<dbReference type="NCBIfam" id="TIGR02666">
    <property type="entry name" value="moaA"/>
    <property type="match status" value="1"/>
</dbReference>
<dbReference type="Proteomes" id="UP000198838">
    <property type="component" value="Unassembled WGS sequence"/>
</dbReference>
<keyword evidence="4 12" id="KW-0479">Metal-binding</keyword>
<gene>
    <name evidence="12" type="primary">moaA</name>
    <name evidence="14" type="ORF">SAMN05216249_10153</name>
</gene>
<dbReference type="InterPro" id="IPR006638">
    <property type="entry name" value="Elp3/MiaA/NifB-like_rSAM"/>
</dbReference>
<evidence type="ECO:0000256" key="2">
    <source>
        <dbReference type="ARBA" id="ARBA00022485"/>
    </source>
</evidence>
<dbReference type="SFLD" id="SFLDG01386">
    <property type="entry name" value="main_SPASM_domain-containing"/>
    <property type="match status" value="1"/>
</dbReference>
<dbReference type="GO" id="GO:1904047">
    <property type="term" value="F:S-adenosyl-L-methionine binding"/>
    <property type="evidence" value="ECO:0007669"/>
    <property type="project" value="UniProtKB-UniRule"/>
</dbReference>
<dbReference type="PROSITE" id="PS01305">
    <property type="entry name" value="MOAA_NIFB_PQQE"/>
    <property type="match status" value="1"/>
</dbReference>
<feature type="binding site" evidence="12">
    <location>
        <position position="94"/>
    </location>
    <ligand>
        <name>GTP</name>
        <dbReference type="ChEBI" id="CHEBI:37565"/>
    </ligand>
</feature>
<dbReference type="EC" id="4.1.99.22" evidence="1 12"/>
<dbReference type="Pfam" id="PF06463">
    <property type="entry name" value="Mob_synth_C"/>
    <property type="match status" value="1"/>
</dbReference>
<feature type="binding site" evidence="12">
    <location>
        <position position="188"/>
    </location>
    <ligand>
        <name>S-adenosyl-L-methionine</name>
        <dbReference type="ChEBI" id="CHEBI:59789"/>
    </ligand>
</feature>
<dbReference type="OrthoDB" id="9763993at2"/>
<dbReference type="InterPro" id="IPR013785">
    <property type="entry name" value="Aldolase_TIM"/>
</dbReference>
<name>A0A1I0UYH8_9FIRM</name>
<dbReference type="STRING" id="1120918.SAMN05216249_10153"/>
<dbReference type="UniPathway" id="UPA00344"/>
<dbReference type="GO" id="GO:0061798">
    <property type="term" value="F:GTP 3',8'-cyclase activity"/>
    <property type="evidence" value="ECO:0007669"/>
    <property type="project" value="UniProtKB-UniRule"/>
</dbReference>
<evidence type="ECO:0000256" key="6">
    <source>
        <dbReference type="ARBA" id="ARBA00023004"/>
    </source>
</evidence>
<feature type="domain" description="Radical SAM core" evidence="13">
    <location>
        <begin position="4"/>
        <end position="228"/>
    </location>
</feature>
<dbReference type="SFLD" id="SFLDS00029">
    <property type="entry name" value="Radical_SAM"/>
    <property type="match status" value="1"/>
</dbReference>
<feature type="binding site" evidence="12">
    <location>
        <position position="20"/>
    </location>
    <ligand>
        <name>[4Fe-4S] cluster</name>
        <dbReference type="ChEBI" id="CHEBI:49883"/>
        <label>1</label>
        <note>4Fe-4S-S-AdoMet</note>
    </ligand>
</feature>
<evidence type="ECO:0000256" key="8">
    <source>
        <dbReference type="ARBA" id="ARBA00023134"/>
    </source>
</evidence>
<dbReference type="EMBL" id="FOJY01000001">
    <property type="protein sequence ID" value="SFA69149.1"/>
    <property type="molecule type" value="Genomic_DNA"/>
</dbReference>
<dbReference type="PANTHER" id="PTHR22960:SF0">
    <property type="entry name" value="MOLYBDENUM COFACTOR BIOSYNTHESIS PROTEIN 1"/>
    <property type="match status" value="1"/>
</dbReference>
<dbReference type="SUPFAM" id="SSF102114">
    <property type="entry name" value="Radical SAM enzymes"/>
    <property type="match status" value="1"/>
</dbReference>
<dbReference type="InterPro" id="IPR040064">
    <property type="entry name" value="MoaA-like"/>
</dbReference>
<keyword evidence="10 12" id="KW-0456">Lyase</keyword>
<comment type="subunit">
    <text evidence="12">Monomer and homodimer.</text>
</comment>
<evidence type="ECO:0000256" key="7">
    <source>
        <dbReference type="ARBA" id="ARBA00023014"/>
    </source>
</evidence>
<dbReference type="HAMAP" id="MF_01225_B">
    <property type="entry name" value="MoaA_B"/>
    <property type="match status" value="1"/>
</dbReference>
<protein>
    <recommendedName>
        <fullName evidence="1 12">GTP 3',8-cyclase</fullName>
        <ecNumber evidence="1 12">4.1.99.22</ecNumber>
    </recommendedName>
    <alternativeName>
        <fullName evidence="12">Molybdenum cofactor biosynthesis protein A</fullName>
    </alternativeName>
</protein>
<evidence type="ECO:0000256" key="4">
    <source>
        <dbReference type="ARBA" id="ARBA00022723"/>
    </source>
</evidence>
<proteinExistence type="inferred from homology"/>
<comment type="caution">
    <text evidence="12">Lacks conserved residue(s) required for the propagation of feature annotation.</text>
</comment>
<evidence type="ECO:0000256" key="12">
    <source>
        <dbReference type="HAMAP-Rule" id="MF_01225"/>
    </source>
</evidence>
<dbReference type="GO" id="GO:0051539">
    <property type="term" value="F:4 iron, 4 sulfur cluster binding"/>
    <property type="evidence" value="ECO:0007669"/>
    <property type="project" value="UniProtKB-UniRule"/>
</dbReference>
<dbReference type="SFLD" id="SFLDG01383">
    <property type="entry name" value="cyclic_pyranopterin_phosphate"/>
    <property type="match status" value="1"/>
</dbReference>
<evidence type="ECO:0000313" key="15">
    <source>
        <dbReference type="Proteomes" id="UP000198838"/>
    </source>
</evidence>
<dbReference type="InterPro" id="IPR050105">
    <property type="entry name" value="MoCo_biosynth_MoaA/MoaC"/>
</dbReference>
<feature type="binding site" evidence="12">
    <location>
        <position position="118"/>
    </location>
    <ligand>
        <name>S-adenosyl-L-methionine</name>
        <dbReference type="ChEBI" id="CHEBI:59789"/>
    </ligand>
</feature>
<dbReference type="InterPro" id="IPR000385">
    <property type="entry name" value="MoaA_NifB_PqqE_Fe-S-bd_CS"/>
</dbReference>
<dbReference type="GO" id="GO:0005525">
    <property type="term" value="F:GTP binding"/>
    <property type="evidence" value="ECO:0007669"/>
    <property type="project" value="UniProtKB-UniRule"/>
</dbReference>
<dbReference type="GO" id="GO:0006777">
    <property type="term" value="P:Mo-molybdopterin cofactor biosynthetic process"/>
    <property type="evidence" value="ECO:0007669"/>
    <property type="project" value="UniProtKB-UniRule"/>
</dbReference>
<sequence length="327" mass="36937">MLDSYNRNIDYLRISVTDRCNLRCMYCMPSEGVEFLNHNEILNYDEIIKVCQAAVKLGFKKIKITGGEPLVRKDVLGLIKDIKSLEGIENITITTNGVLLAENMEGLYKAGIDSINVSLDTLNRELYKQITRRDELENVKKGLLEALKYPSVALKVNCVPMGLEGQSLTDVAALAKEYPIHVRFIEIMPIGWGKNYRFLSEEEIKDLIVKEFGLDEMVLYKEKLGNGPCRYYKADGFKGKIGFISAISHKFCGDCNRVRLTSTGFLKTCLQYDTGMDLKAVLRNGFGDEEMLLETIKEAIYKKPDGHRFLTTDIKDENILGMSQIGG</sequence>
<feature type="binding site" evidence="12">
    <location>
        <position position="24"/>
    </location>
    <ligand>
        <name>[4Fe-4S] cluster</name>
        <dbReference type="ChEBI" id="CHEBI:49883"/>
        <label>1</label>
        <note>4Fe-4S-S-AdoMet</note>
    </ligand>
</feature>
<evidence type="ECO:0000313" key="14">
    <source>
        <dbReference type="EMBL" id="SFA69149.1"/>
    </source>
</evidence>
<accession>A0A1I0UYH8</accession>
<comment type="catalytic activity">
    <reaction evidence="11 12">
        <text>GTP + AH2 + S-adenosyl-L-methionine = (8S)-3',8-cyclo-7,8-dihydroguanosine 5'-triphosphate + 5'-deoxyadenosine + L-methionine + A + H(+)</text>
        <dbReference type="Rhea" id="RHEA:49576"/>
        <dbReference type="ChEBI" id="CHEBI:13193"/>
        <dbReference type="ChEBI" id="CHEBI:15378"/>
        <dbReference type="ChEBI" id="CHEBI:17319"/>
        <dbReference type="ChEBI" id="CHEBI:17499"/>
        <dbReference type="ChEBI" id="CHEBI:37565"/>
        <dbReference type="ChEBI" id="CHEBI:57844"/>
        <dbReference type="ChEBI" id="CHEBI:59789"/>
        <dbReference type="ChEBI" id="CHEBI:131766"/>
        <dbReference type="EC" id="4.1.99.22"/>
    </reaction>
</comment>
<reference evidence="14 15" key="1">
    <citation type="submission" date="2016-10" db="EMBL/GenBank/DDBJ databases">
        <authorList>
            <person name="de Groot N.N."/>
        </authorList>
    </citation>
    <scope>NUCLEOTIDE SEQUENCE [LARGE SCALE GENOMIC DNA]</scope>
    <source>
        <strain evidence="14 15">DSM 5522</strain>
    </source>
</reference>
<dbReference type="Gene3D" id="3.20.20.70">
    <property type="entry name" value="Aldolase class I"/>
    <property type="match status" value="1"/>
</dbReference>
<dbReference type="InterPro" id="IPR013483">
    <property type="entry name" value="MoaA"/>
</dbReference>
<dbReference type="PANTHER" id="PTHR22960">
    <property type="entry name" value="MOLYBDOPTERIN COFACTOR SYNTHESIS PROTEIN A"/>
    <property type="match status" value="1"/>
</dbReference>
<dbReference type="SMART" id="SM00729">
    <property type="entry name" value="Elp3"/>
    <property type="match status" value="1"/>
</dbReference>
<evidence type="ECO:0000256" key="1">
    <source>
        <dbReference type="ARBA" id="ARBA00012167"/>
    </source>
</evidence>
<dbReference type="SFLD" id="SFLDG01067">
    <property type="entry name" value="SPASM/twitch_domain_containing"/>
    <property type="match status" value="1"/>
</dbReference>
<comment type="function">
    <text evidence="12">Catalyzes the cyclization of GTP to (8S)-3',8-cyclo-7,8-dihydroguanosine 5'-triphosphate.</text>
</comment>
<dbReference type="InterPro" id="IPR058240">
    <property type="entry name" value="rSAM_sf"/>
</dbReference>
<comment type="cofactor">
    <cofactor evidence="12">
        <name>[4Fe-4S] cluster</name>
        <dbReference type="ChEBI" id="CHEBI:49883"/>
    </cofactor>
    <text evidence="12">Binds 2 [4Fe-4S] clusters. Binds 1 [4Fe-4S] cluster coordinated with 3 cysteines and an exchangeable S-adenosyl-L-methionine and 1 [4Fe-4S] cluster coordinated with 3 cysteines and the GTP-derived substrate.</text>
</comment>
<keyword evidence="5 12" id="KW-0547">Nucleotide-binding</keyword>
<evidence type="ECO:0000256" key="9">
    <source>
        <dbReference type="ARBA" id="ARBA00023150"/>
    </source>
</evidence>
<keyword evidence="6 12" id="KW-0408">Iron</keyword>
<feature type="binding site" evidence="12">
    <location>
        <position position="255"/>
    </location>
    <ligand>
        <name>[4Fe-4S] cluster</name>
        <dbReference type="ChEBI" id="CHEBI:49883"/>
        <label>2</label>
        <note>4Fe-4S-substrate</note>
    </ligand>
</feature>
<comment type="similarity">
    <text evidence="12">Belongs to the radical SAM superfamily. MoaA family.</text>
</comment>
<dbReference type="AlphaFoldDB" id="A0A1I0UYH8"/>
<dbReference type="RefSeq" id="WP_092869778.1">
    <property type="nucleotide sequence ID" value="NZ_FOJY01000001.1"/>
</dbReference>
<feature type="binding site" evidence="12">
    <location>
        <position position="155"/>
    </location>
    <ligand>
        <name>GTP</name>
        <dbReference type="ChEBI" id="CHEBI:37565"/>
    </ligand>
</feature>
<feature type="binding site" evidence="12">
    <location>
        <begin position="257"/>
        <end position="259"/>
    </location>
    <ligand>
        <name>GTP</name>
        <dbReference type="ChEBI" id="CHEBI:37565"/>
    </ligand>
</feature>
<dbReference type="CDD" id="cd01335">
    <property type="entry name" value="Radical_SAM"/>
    <property type="match status" value="1"/>
</dbReference>
<feature type="binding site" evidence="12">
    <location>
        <position position="269"/>
    </location>
    <ligand>
        <name>[4Fe-4S] cluster</name>
        <dbReference type="ChEBI" id="CHEBI:49883"/>
        <label>2</label>
        <note>4Fe-4S-substrate</note>
    </ligand>
</feature>
<comment type="pathway">
    <text evidence="12">Cofactor biosynthesis; molybdopterin biosynthesis.</text>
</comment>
<keyword evidence="15" id="KW-1185">Reference proteome</keyword>
<evidence type="ECO:0000256" key="10">
    <source>
        <dbReference type="ARBA" id="ARBA00023239"/>
    </source>
</evidence>
<keyword evidence="8 12" id="KW-0342">GTP-binding</keyword>
<dbReference type="PROSITE" id="PS51918">
    <property type="entry name" value="RADICAL_SAM"/>
    <property type="match status" value="1"/>
</dbReference>
<evidence type="ECO:0000256" key="3">
    <source>
        <dbReference type="ARBA" id="ARBA00022691"/>
    </source>
</evidence>
<dbReference type="GO" id="GO:0061799">
    <property type="term" value="F:cyclic pyranopterin monophosphate synthase activity"/>
    <property type="evidence" value="ECO:0007669"/>
    <property type="project" value="TreeGrafter"/>
</dbReference>
<keyword evidence="9 12" id="KW-0501">Molybdenum cofactor biosynthesis</keyword>
<dbReference type="InterPro" id="IPR010505">
    <property type="entry name" value="MoaA_twitch"/>
</dbReference>
<feature type="binding site" evidence="12">
    <location>
        <position position="13"/>
    </location>
    <ligand>
        <name>GTP</name>
        <dbReference type="ChEBI" id="CHEBI:37565"/>
    </ligand>
</feature>
<feature type="binding site" evidence="12">
    <location>
        <position position="26"/>
    </location>
    <ligand>
        <name>S-adenosyl-L-methionine</name>
        <dbReference type="ChEBI" id="CHEBI:59789"/>
    </ligand>
</feature>
<organism evidence="14 15">
    <name type="scientific">Acetitomaculum ruminis DSM 5522</name>
    <dbReference type="NCBI Taxonomy" id="1120918"/>
    <lineage>
        <taxon>Bacteria</taxon>
        <taxon>Bacillati</taxon>
        <taxon>Bacillota</taxon>
        <taxon>Clostridia</taxon>
        <taxon>Lachnospirales</taxon>
        <taxon>Lachnospiraceae</taxon>
        <taxon>Acetitomaculum</taxon>
    </lineage>
</organism>
<feature type="binding site" evidence="12">
    <location>
        <position position="67"/>
    </location>
    <ligand>
        <name>S-adenosyl-L-methionine</name>
        <dbReference type="ChEBI" id="CHEBI:59789"/>
    </ligand>
</feature>
<keyword evidence="2 12" id="KW-0004">4Fe-4S</keyword>
<feature type="binding site" evidence="12">
    <location>
        <position position="252"/>
    </location>
    <ligand>
        <name>[4Fe-4S] cluster</name>
        <dbReference type="ChEBI" id="CHEBI:49883"/>
        <label>2</label>
        <note>4Fe-4S-substrate</note>
    </ligand>
</feature>
<feature type="binding site" evidence="12">
    <location>
        <position position="27"/>
    </location>
    <ligand>
        <name>[4Fe-4S] cluster</name>
        <dbReference type="ChEBI" id="CHEBI:49883"/>
        <label>1</label>
        <note>4Fe-4S-S-AdoMet</note>
    </ligand>
</feature>
<dbReference type="CDD" id="cd21117">
    <property type="entry name" value="Twitch_MoaA"/>
    <property type="match status" value="1"/>
</dbReference>
<evidence type="ECO:0000256" key="11">
    <source>
        <dbReference type="ARBA" id="ARBA00048697"/>
    </source>
</evidence>
<dbReference type="Pfam" id="PF04055">
    <property type="entry name" value="Radical_SAM"/>
    <property type="match status" value="1"/>
</dbReference>
<keyword evidence="7 12" id="KW-0411">Iron-sulfur</keyword>
<dbReference type="GO" id="GO:0046872">
    <property type="term" value="F:metal ion binding"/>
    <property type="evidence" value="ECO:0007669"/>
    <property type="project" value="UniProtKB-KW"/>
</dbReference>
<keyword evidence="3 12" id="KW-0949">S-adenosyl-L-methionine</keyword>
<dbReference type="InterPro" id="IPR007197">
    <property type="entry name" value="rSAM"/>
</dbReference>
<evidence type="ECO:0000259" key="13">
    <source>
        <dbReference type="PROSITE" id="PS51918"/>
    </source>
</evidence>
<evidence type="ECO:0000256" key="5">
    <source>
        <dbReference type="ARBA" id="ARBA00022741"/>
    </source>
</evidence>